<feature type="transmembrane region" description="Helical" evidence="2">
    <location>
        <begin position="44"/>
        <end position="64"/>
    </location>
</feature>
<name>A0A9W4SEX8_9GLOM</name>
<dbReference type="AlphaFoldDB" id="A0A9W4SEX8"/>
<sequence length="109" mass="12598">MENQVTPDGIKWTKQSMDRKLNLERLKRAVENNYNFTDNVERNMALYSVFYAFTFILGSGYVGFSFMEEKIITSQETSQETSREASQETSSQATSPSTLQESSQKHHRK</sequence>
<keyword evidence="2" id="KW-0472">Membrane</keyword>
<dbReference type="Proteomes" id="UP001153678">
    <property type="component" value="Unassembled WGS sequence"/>
</dbReference>
<keyword evidence="2" id="KW-0812">Transmembrane</keyword>
<proteinExistence type="predicted"/>
<evidence type="ECO:0000256" key="2">
    <source>
        <dbReference type="SAM" id="Phobius"/>
    </source>
</evidence>
<reference evidence="3" key="1">
    <citation type="submission" date="2022-08" db="EMBL/GenBank/DDBJ databases">
        <authorList>
            <person name="Kallberg Y."/>
            <person name="Tangrot J."/>
            <person name="Rosling A."/>
        </authorList>
    </citation>
    <scope>NUCLEOTIDE SEQUENCE</scope>
    <source>
        <strain evidence="3">Wild A</strain>
    </source>
</reference>
<feature type="compositionally biased region" description="Polar residues" evidence="1">
    <location>
        <begin position="87"/>
        <end position="102"/>
    </location>
</feature>
<accession>A0A9W4SEX8</accession>
<keyword evidence="2" id="KW-1133">Transmembrane helix</keyword>
<protein>
    <submittedName>
        <fullName evidence="3">7867_t:CDS:1</fullName>
    </submittedName>
</protein>
<evidence type="ECO:0000313" key="4">
    <source>
        <dbReference type="Proteomes" id="UP001153678"/>
    </source>
</evidence>
<evidence type="ECO:0000313" key="3">
    <source>
        <dbReference type="EMBL" id="CAI2167082.1"/>
    </source>
</evidence>
<evidence type="ECO:0000256" key="1">
    <source>
        <dbReference type="SAM" id="MobiDB-lite"/>
    </source>
</evidence>
<keyword evidence="4" id="KW-1185">Reference proteome</keyword>
<organism evidence="3 4">
    <name type="scientific">Funneliformis geosporum</name>
    <dbReference type="NCBI Taxonomy" id="1117311"/>
    <lineage>
        <taxon>Eukaryota</taxon>
        <taxon>Fungi</taxon>
        <taxon>Fungi incertae sedis</taxon>
        <taxon>Mucoromycota</taxon>
        <taxon>Glomeromycotina</taxon>
        <taxon>Glomeromycetes</taxon>
        <taxon>Glomerales</taxon>
        <taxon>Glomeraceae</taxon>
        <taxon>Funneliformis</taxon>
    </lineage>
</organism>
<feature type="region of interest" description="Disordered" evidence="1">
    <location>
        <begin position="73"/>
        <end position="109"/>
    </location>
</feature>
<comment type="caution">
    <text evidence="3">The sequence shown here is derived from an EMBL/GenBank/DDBJ whole genome shotgun (WGS) entry which is preliminary data.</text>
</comment>
<gene>
    <name evidence="3" type="ORF">FWILDA_LOCUS2894</name>
</gene>
<dbReference type="EMBL" id="CAMKVN010000359">
    <property type="protein sequence ID" value="CAI2167082.1"/>
    <property type="molecule type" value="Genomic_DNA"/>
</dbReference>